<dbReference type="InterPro" id="IPR015797">
    <property type="entry name" value="NUDIX_hydrolase-like_dom_sf"/>
</dbReference>
<dbReference type="AlphaFoldDB" id="A0A319CS94"/>
<dbReference type="STRING" id="1448320.A0A319CS94"/>
<dbReference type="InterPro" id="IPR000086">
    <property type="entry name" value="NUDIX_hydrolase_dom"/>
</dbReference>
<evidence type="ECO:0000256" key="5">
    <source>
        <dbReference type="ARBA" id="ARBA00022516"/>
    </source>
</evidence>
<reference evidence="14 15" key="1">
    <citation type="submission" date="2018-02" db="EMBL/GenBank/DDBJ databases">
        <title>The genomes of Aspergillus section Nigri reveals drivers in fungal speciation.</title>
        <authorList>
            <consortium name="DOE Joint Genome Institute"/>
            <person name="Vesth T.C."/>
            <person name="Nybo J."/>
            <person name="Theobald S."/>
            <person name="Brandl J."/>
            <person name="Frisvad J.C."/>
            <person name="Nielsen K.F."/>
            <person name="Lyhne E.K."/>
            <person name="Kogle M.E."/>
            <person name="Kuo A."/>
            <person name="Riley R."/>
            <person name="Clum A."/>
            <person name="Nolan M."/>
            <person name="Lipzen A."/>
            <person name="Salamov A."/>
            <person name="Henrissat B."/>
            <person name="Wiebenga A."/>
            <person name="De vries R.P."/>
            <person name="Grigoriev I.V."/>
            <person name="Mortensen U.H."/>
            <person name="Andersen M.R."/>
            <person name="Baker S.E."/>
        </authorList>
    </citation>
    <scope>NUCLEOTIDE SEQUENCE [LARGE SCALE GENOMIC DNA]</scope>
    <source>
        <strain evidence="14 15">CBS 707.79</strain>
    </source>
</reference>
<dbReference type="PROSITE" id="PS51462">
    <property type="entry name" value="NUDIX"/>
    <property type="match status" value="1"/>
</dbReference>
<keyword evidence="8" id="KW-0752">Steroid biosynthesis</keyword>
<dbReference type="GO" id="GO:0005737">
    <property type="term" value="C:cytoplasm"/>
    <property type="evidence" value="ECO:0007669"/>
    <property type="project" value="TreeGrafter"/>
</dbReference>
<keyword evidence="11 14" id="KW-0413">Isomerase</keyword>
<evidence type="ECO:0000256" key="1">
    <source>
        <dbReference type="ARBA" id="ARBA00001946"/>
    </source>
</evidence>
<proteinExistence type="inferred from homology"/>
<gene>
    <name evidence="14" type="ORF">BO71DRAFT_339424</name>
</gene>
<evidence type="ECO:0000256" key="9">
    <source>
        <dbReference type="ARBA" id="ARBA00023098"/>
    </source>
</evidence>
<comment type="cofactor">
    <cofactor evidence="1">
        <name>Mg(2+)</name>
        <dbReference type="ChEBI" id="CHEBI:18420"/>
    </cofactor>
</comment>
<dbReference type="EC" id="5.3.3.2" evidence="4"/>
<evidence type="ECO:0000256" key="3">
    <source>
        <dbReference type="ARBA" id="ARBA00007579"/>
    </source>
</evidence>
<dbReference type="PIRSF" id="PIRSF018427">
    <property type="entry name" value="Isopntndiph_ism"/>
    <property type="match status" value="1"/>
</dbReference>
<dbReference type="InterPro" id="IPR011876">
    <property type="entry name" value="IsopentenylPP_isomerase_typ1"/>
</dbReference>
<evidence type="ECO:0000256" key="2">
    <source>
        <dbReference type="ARBA" id="ARBA00004826"/>
    </source>
</evidence>
<keyword evidence="15" id="KW-1185">Reference proteome</keyword>
<dbReference type="GO" id="GO:0050992">
    <property type="term" value="P:dimethylallyl diphosphate biosynthetic process"/>
    <property type="evidence" value="ECO:0007669"/>
    <property type="project" value="UniProtKB-UniPathway"/>
</dbReference>
<dbReference type="FunFam" id="3.90.79.10:FF:000012">
    <property type="entry name" value="Isopentenyl-diphosphate Delta-isomerase 1"/>
    <property type="match status" value="1"/>
</dbReference>
<dbReference type="VEuPathDB" id="FungiDB:BO71DRAFT_339424"/>
<evidence type="ECO:0000256" key="8">
    <source>
        <dbReference type="ARBA" id="ARBA00022955"/>
    </source>
</evidence>
<dbReference type="NCBIfam" id="TIGR02150">
    <property type="entry name" value="IPP_isom_1"/>
    <property type="match status" value="1"/>
</dbReference>
<protein>
    <recommendedName>
        <fullName evidence="4">isopentenyl-diphosphate Delta-isomerase</fullName>
        <ecNumber evidence="4">5.3.3.2</ecNumber>
    </recommendedName>
</protein>
<evidence type="ECO:0000313" key="15">
    <source>
        <dbReference type="Proteomes" id="UP000247810"/>
    </source>
</evidence>
<dbReference type="GO" id="GO:0009240">
    <property type="term" value="P:isopentenyl diphosphate biosynthetic process"/>
    <property type="evidence" value="ECO:0007669"/>
    <property type="project" value="TreeGrafter"/>
</dbReference>
<dbReference type="UniPathway" id="UPA00059">
    <property type="reaction ID" value="UER00104"/>
</dbReference>
<dbReference type="PANTHER" id="PTHR10885:SF0">
    <property type="entry name" value="ISOPENTENYL-DIPHOSPHATE DELTA-ISOMERASE"/>
    <property type="match status" value="1"/>
</dbReference>
<evidence type="ECO:0000256" key="7">
    <source>
        <dbReference type="ARBA" id="ARBA00022842"/>
    </source>
</evidence>
<dbReference type="OrthoDB" id="510307at2759"/>
<dbReference type="SUPFAM" id="SSF55811">
    <property type="entry name" value="Nudix"/>
    <property type="match status" value="1"/>
</dbReference>
<dbReference type="EMBL" id="KZ826117">
    <property type="protein sequence ID" value="PYH88196.1"/>
    <property type="molecule type" value="Genomic_DNA"/>
</dbReference>
<evidence type="ECO:0000256" key="10">
    <source>
        <dbReference type="ARBA" id="ARBA00023229"/>
    </source>
</evidence>
<evidence type="ECO:0000256" key="11">
    <source>
        <dbReference type="ARBA" id="ARBA00023235"/>
    </source>
</evidence>
<name>A0A319CS94_9EURO</name>
<dbReference type="PANTHER" id="PTHR10885">
    <property type="entry name" value="ISOPENTENYL-DIPHOSPHATE DELTA-ISOMERASE"/>
    <property type="match status" value="1"/>
</dbReference>
<keyword evidence="9" id="KW-0443">Lipid metabolism</keyword>
<keyword evidence="6" id="KW-0479">Metal-binding</keyword>
<sequence>MSHPEITAENVTQLFPDVVQPLHPSNDPSTATPVAELAGADEEQTRLMNEMCIIVDDDENEIGMASKAECHLLKNINRGLVHRAFSVLLFDSQNRLLLQRRASEKVTWPDYWTNTCCSHPLAIPGETGADFHTAMQGARRAARRKLDHELGIKLTDEQAQSELKFMTRMQYGCAFEDGVWGENEVTYIFLLPLDTALNINENEIRDYKYLSREEFAAMYRDTSQPFTPWFKHMVREFLPDWWAALEQGELERCMNDPKHYRF</sequence>
<evidence type="ECO:0000256" key="4">
    <source>
        <dbReference type="ARBA" id="ARBA00012057"/>
    </source>
</evidence>
<comment type="similarity">
    <text evidence="3">Belongs to the IPP isomerase type 1 family.</text>
</comment>
<accession>A0A319CS94</accession>
<organism evidence="14 15">
    <name type="scientific">Aspergillus ellipticus CBS 707.79</name>
    <dbReference type="NCBI Taxonomy" id="1448320"/>
    <lineage>
        <taxon>Eukaryota</taxon>
        <taxon>Fungi</taxon>
        <taxon>Dikarya</taxon>
        <taxon>Ascomycota</taxon>
        <taxon>Pezizomycotina</taxon>
        <taxon>Eurotiomycetes</taxon>
        <taxon>Eurotiomycetidae</taxon>
        <taxon>Eurotiales</taxon>
        <taxon>Aspergillaceae</taxon>
        <taxon>Aspergillus</taxon>
        <taxon>Aspergillus subgen. Circumdati</taxon>
    </lineage>
</organism>
<comment type="catalytic activity">
    <reaction evidence="12">
        <text>isopentenyl diphosphate = dimethylallyl diphosphate</text>
        <dbReference type="Rhea" id="RHEA:23284"/>
        <dbReference type="ChEBI" id="CHEBI:57623"/>
        <dbReference type="ChEBI" id="CHEBI:128769"/>
        <dbReference type="EC" id="5.3.3.2"/>
    </reaction>
    <physiologicalReaction direction="left-to-right" evidence="12">
        <dbReference type="Rhea" id="RHEA:23285"/>
    </physiologicalReaction>
</comment>
<dbReference type="Gene3D" id="3.90.79.10">
    <property type="entry name" value="Nucleoside Triphosphate Pyrophosphohydrolase"/>
    <property type="match status" value="1"/>
</dbReference>
<evidence type="ECO:0000256" key="6">
    <source>
        <dbReference type="ARBA" id="ARBA00022723"/>
    </source>
</evidence>
<keyword evidence="5" id="KW-0444">Lipid biosynthesis</keyword>
<evidence type="ECO:0000256" key="12">
    <source>
        <dbReference type="ARBA" id="ARBA00029294"/>
    </source>
</evidence>
<keyword evidence="7" id="KW-0460">Magnesium</keyword>
<dbReference type="GO" id="GO:0004452">
    <property type="term" value="F:isopentenyl-diphosphate delta-isomerase activity"/>
    <property type="evidence" value="ECO:0007669"/>
    <property type="project" value="UniProtKB-EC"/>
</dbReference>
<dbReference type="GO" id="GO:0046872">
    <property type="term" value="F:metal ion binding"/>
    <property type="evidence" value="ECO:0007669"/>
    <property type="project" value="UniProtKB-KW"/>
</dbReference>
<dbReference type="CDD" id="cd02885">
    <property type="entry name" value="NUDIX_IPP_Isomerase"/>
    <property type="match status" value="1"/>
</dbReference>
<dbReference type="Pfam" id="PF00293">
    <property type="entry name" value="NUDIX"/>
    <property type="match status" value="1"/>
</dbReference>
<comment type="pathway">
    <text evidence="2">Isoprenoid biosynthesis; dimethylallyl diphosphate biosynthesis; dimethylallyl diphosphate from isopentenyl diphosphate: step 1/1.</text>
</comment>
<feature type="domain" description="Nudix hydrolase" evidence="13">
    <location>
        <begin position="80"/>
        <end position="232"/>
    </location>
</feature>
<dbReference type="Proteomes" id="UP000247810">
    <property type="component" value="Unassembled WGS sequence"/>
</dbReference>
<keyword evidence="10" id="KW-0414">Isoprene biosynthesis</keyword>
<evidence type="ECO:0000313" key="14">
    <source>
        <dbReference type="EMBL" id="PYH88196.1"/>
    </source>
</evidence>
<dbReference type="GO" id="GO:0006694">
    <property type="term" value="P:steroid biosynthetic process"/>
    <property type="evidence" value="ECO:0007669"/>
    <property type="project" value="UniProtKB-KW"/>
</dbReference>
<evidence type="ECO:0000259" key="13">
    <source>
        <dbReference type="PROSITE" id="PS51462"/>
    </source>
</evidence>